<feature type="compositionally biased region" description="Pro residues" evidence="1">
    <location>
        <begin position="3921"/>
        <end position="3935"/>
    </location>
</feature>
<evidence type="ECO:0000313" key="3">
    <source>
        <dbReference type="EMBL" id="APW36294.1"/>
    </source>
</evidence>
<dbReference type="Gene3D" id="2.60.40.60">
    <property type="entry name" value="Cadherins"/>
    <property type="match status" value="2"/>
</dbReference>
<protein>
    <recommendedName>
        <fullName evidence="2">Cadherin domain-containing protein</fullName>
    </recommendedName>
</protein>
<feature type="compositionally biased region" description="Low complexity" evidence="1">
    <location>
        <begin position="3936"/>
        <end position="3946"/>
    </location>
</feature>
<dbReference type="PROSITE" id="PS50268">
    <property type="entry name" value="CADHERIN_2"/>
    <property type="match status" value="2"/>
</dbReference>
<dbReference type="InterPro" id="IPR025592">
    <property type="entry name" value="DUF4347"/>
</dbReference>
<dbReference type="InterPro" id="IPR006626">
    <property type="entry name" value="PbH1"/>
</dbReference>
<dbReference type="Pfam" id="PF17803">
    <property type="entry name" value="Cadherin_4"/>
    <property type="match status" value="5"/>
</dbReference>
<dbReference type="Pfam" id="PF14252">
    <property type="entry name" value="DUF4347"/>
    <property type="match status" value="1"/>
</dbReference>
<dbReference type="PANTHER" id="PTHR45739:SF12">
    <property type="entry name" value="CHONDROITIN SULFATE PROTEOGLYCAN 4-LIKE ISOFORM X2"/>
    <property type="match status" value="1"/>
</dbReference>
<dbReference type="OrthoDB" id="6091599at2"/>
<feature type="region of interest" description="Disordered" evidence="1">
    <location>
        <begin position="37"/>
        <end position="56"/>
    </location>
</feature>
<dbReference type="InterPro" id="IPR012334">
    <property type="entry name" value="Pectin_lyas_fold"/>
</dbReference>
<dbReference type="GO" id="GO:0007156">
    <property type="term" value="P:homophilic cell adhesion via plasma membrane adhesion molecules"/>
    <property type="evidence" value="ECO:0007669"/>
    <property type="project" value="InterPro"/>
</dbReference>
<dbReference type="Pfam" id="PF13229">
    <property type="entry name" value="Beta_helix"/>
    <property type="match status" value="1"/>
</dbReference>
<evidence type="ECO:0000259" key="2">
    <source>
        <dbReference type="PROSITE" id="PS50268"/>
    </source>
</evidence>
<feature type="region of interest" description="Disordered" evidence="1">
    <location>
        <begin position="3958"/>
        <end position="3977"/>
    </location>
</feature>
<evidence type="ECO:0000313" key="4">
    <source>
        <dbReference type="Proteomes" id="UP000186609"/>
    </source>
</evidence>
<dbReference type="PANTHER" id="PTHR45739">
    <property type="entry name" value="MATRIX PROTEIN, PUTATIVE-RELATED"/>
    <property type="match status" value="1"/>
</dbReference>
<dbReference type="SMART" id="SM00112">
    <property type="entry name" value="CA"/>
    <property type="match status" value="2"/>
</dbReference>
<dbReference type="STRING" id="1842727.RD110_02935"/>
<dbReference type="RefSeq" id="WP_076196553.1">
    <property type="nucleotide sequence ID" value="NZ_CP019236.1"/>
</dbReference>
<dbReference type="EMBL" id="CP019236">
    <property type="protein sequence ID" value="APW36294.1"/>
    <property type="molecule type" value="Genomic_DNA"/>
</dbReference>
<feature type="domain" description="Cadherin" evidence="2">
    <location>
        <begin position="3834"/>
        <end position="3926"/>
    </location>
</feature>
<dbReference type="Gene3D" id="2.160.20.10">
    <property type="entry name" value="Single-stranded right-handed beta-helix, Pectin lyase-like"/>
    <property type="match status" value="2"/>
</dbReference>
<dbReference type="GO" id="GO:0016020">
    <property type="term" value="C:membrane"/>
    <property type="evidence" value="ECO:0007669"/>
    <property type="project" value="InterPro"/>
</dbReference>
<dbReference type="InterPro" id="IPR039448">
    <property type="entry name" value="Beta_helix"/>
</dbReference>
<dbReference type="InterPro" id="IPR051561">
    <property type="entry name" value="FRAS1_ECM"/>
</dbReference>
<dbReference type="KEGG" id="rhy:RD110_02935"/>
<dbReference type="InterPro" id="IPR011050">
    <property type="entry name" value="Pectin_lyase_fold/virulence"/>
</dbReference>
<keyword evidence="4" id="KW-1185">Reference proteome</keyword>
<dbReference type="InterPro" id="IPR040853">
    <property type="entry name" value="RapA2_cadherin-like"/>
</dbReference>
<feature type="compositionally biased region" description="Basic and acidic residues" evidence="1">
    <location>
        <begin position="4110"/>
        <end position="4120"/>
    </location>
</feature>
<reference evidence="3 4" key="1">
    <citation type="submission" date="2017-01" db="EMBL/GenBank/DDBJ databases">
        <authorList>
            <person name="Mah S.A."/>
            <person name="Swanson W.J."/>
            <person name="Moy G.W."/>
            <person name="Vacquier V.D."/>
        </authorList>
    </citation>
    <scope>NUCLEOTIDE SEQUENCE [LARGE SCALE GENOMIC DNA]</scope>
    <source>
        <strain evidence="3 4">DCY110</strain>
    </source>
</reference>
<dbReference type="Pfam" id="PF00028">
    <property type="entry name" value="Cadherin"/>
    <property type="match status" value="1"/>
</dbReference>
<gene>
    <name evidence="3" type="ORF">RD110_02935</name>
</gene>
<organism evidence="3 4">
    <name type="scientific">Rhodoferax koreensis</name>
    <dbReference type="NCBI Taxonomy" id="1842727"/>
    <lineage>
        <taxon>Bacteria</taxon>
        <taxon>Pseudomonadati</taxon>
        <taxon>Pseudomonadota</taxon>
        <taxon>Betaproteobacteria</taxon>
        <taxon>Burkholderiales</taxon>
        <taxon>Comamonadaceae</taxon>
        <taxon>Rhodoferax</taxon>
    </lineage>
</organism>
<sequence>MNAPASRRRAVLEDIEPRILYAADHPAATALATPWPAQETATASTETQPAPTAPRDATELVFIDERVPDAEMLIADITAQATAGRHIEVVRIGADDDGIALISSTLAERGDVDGVHVVAHGSEGRVVLGDTTLDQQALLQRAGEIAGWGEHLSGGADLLLYGCDVAQGADGQALVQGLAQLTGADVAASVDRTGQASLGGNWTLEMQTGHIEAQLAFDLQTQARWQGVLATYTVTNTNDSGAGSLRQAITNANGNAGTDTINFNIAGTAVHTITLSSALPTITGTVILDATTDNSFAANGNRPAVILDGNNLNADGLELATGSGGSTIRGLIIRNFQGDGIQIDAGSSGNTIAGNYIGSLGNSGNAQGTGNGGAAIDVLGANNVIGGTTGADRNLLSGNANGVLIDGASGTGNQVIGNYIGTNLAGTAAIANAGDGVRIQNGASANTIGGANANQCNIISGNGDDGIQIFGEASDNNVLKGNWIGVGADGATVLGSGGDGIYIEDGPDNTVIGGPGAGEGNWIAGVSHVGIELDGASSGTLVQGNRIGTDLTGTANWGVQQNGILVEDAVAPISGPTNNQFLDNIVAFSGQGGVYTVAISQYGSAGTGNSYMRNLVYGNTGLGIDLNVDGVTANDTGDADTGTNNLQNYPVLTLARTDEANQVTVAGTLNSTANSYFRIEFFASASGNSSGYGLGQIYLGYADVATNASGNGSIAATLNGVDVPAGYVISATATKATSAAYTAFTDTSEFAKNVVAISSTQAVLVVDTNADTVNGDTTSISTLLASKGADGLISLREAITAINNTPAGSLPTLVNFALAGTGVNTITLASALPTITKPVVIDATTDDSFAARGNVPSVVVNMNGVASSSLRLGAGSGGSTVRGLVITNATDAAIYLDTGSDGNTIAGNYLGSIDASGNLATVTNSSYVVYVGSANNVIGGSTAADRNVIAQGNAGYGVLLFGAGATGNAVQGNYIGTNAAGTTRVTAAANAVSIQSGAANNTIGGAGAGQGNVVATGAAQAMFLSGQGSGNVIQGNRVGISATGTLLGGQTAGILISAPGGVQILDNWIGGGTGSGISLSSNSNVVRGNRIGTDLAGTANWGVQQSGIVISGSNNVIGGTSAGQGNVIANANQAATTFDGITVSSGTATGNAILGNSIYGTVAGASGLGIDLGTSGVTANDTGDADTGANNLQNFPVLTQVTTDGSGNVTVSGTLNSTASSFFRIEVFANATKTANGYGEGNTFLGFINVTTDASGNATFSSTLSATVAAGFYITATATASVAGFASFTGTSEFSATLLAISTTQTTLVVDTNADTVNGDTSNIYALLANKGSDGFISLREAISAINNTPAGSLPTLVNFSIAGSGVHTITLGSALPAITRPVLIDGTTDTASVTGNGGRPAIVLDGNGLGDHGLTLTSTAGGSTIRGLVIRNFFGAAISVEAGSDGNTIAGNYLGAVDATGNLAPAANGSYTVRIAGANNTVGGSTAADRNVLGTNGDGGTYGLIISGATANSNQILGNYIGIGADGVTAFSGAQAGITVFDGASNRIEGNVIAADGDYGVYISTAGSGTVVHNNLIGTNAAGTAVVSAPIDGIRAVQAGANTVFTNNVIAGASQTGIRLDASAGGVTVQGNRIGTDAAGTANWGMQRNGIEVASSNNLIGGTGGGQGNIVANSNQAASTYDGIAVSGGTGNAILGNHVYHTVAGTSGVGIDLGTSGVTTNDAGDADTGANNLQNFPVLTVARTDGIGSFEISGSINSTANTYVRIELFANTGASASGYGEGQTWLGFVNVLTDGSGNASFSTTLSATVAAGAFISATATRSVAGYGSFSDTSEFARSVVAIHTTQQNVLVVTTAADTVDGDTTSVSTLLATKGADGFISLREALLAINNTPAGSLPTKINFAIAGTGVHTITLGSTLPTIDRPVVIDGTTDDSFAANGSRPAIVLYGNGAVSVGLNLGANADGSTIRGLVINGITGPAIQISAGSDGNTIAGNYLGSLLPSGGVDNDLNRYTYTGVLIAGGTNNTIGGVSAADRNVMAGFSNAAVVLQAGATGNHVVGNYIGTDAGGTPLMFNSVGVWLLANSQNNTIGGVNPGEGNLIAGNAVGAILMQGANISGNAVLGNSVYANSTNSPAIDLGYDGVTANDPGDTDTGANNLQNFPVLTLAQTDGAGQFTIAGTFNSTANSFFRIELFANTSADASGYGEGQTYIGFVNVATDASGNATFSTTLSATVATGTVISATATRSNAAYNTFTDTSEFAKSVVAISSTQAVLVVDTASDALDGDTTSLSTLLASKGTDGFISLREALIAINNTPAGSLPTLINFGISGTGVHTIVLGSALPQISRPVVIDANTDDSFAANGNRPAIVLQGNGYASGWVGLDFVGGSGGSTVRGLSIQGFDIAIYLETGSDGNTIVGNDLGPIQADGTYTAAAGAQTTWGVVVQSANNTIGGTTAADRNVISGLRTAGGGVYITGAAATGNRVIGNDLGTDASGTPLGLGGESVIIAAGAQNNMVGGTGAGEGNRIAGSSLAGVWITQNGTTGNAVLGNTIYANGGLGIDLGPSGVTPNDAGDADTGANNQQNTPVLASASLVGNLFHITGSLDSEANKTYRIEFFGMPDGSTDGSGHGEGNVYLGALDVTTDASGNASINATLASAGLTYAAWITATATEKTGASSYGSTSEFAANVQTANTAPALSVPASAAYTENAGAVALAPGATVVDTELAAAGHYAGATLTLVRSGGAQAQDLFAATGALSALTQGASLVYGGTTVGTVTTNTSGTLVLTFDSNATQALVNNVLRAIGYANSSDAPPASVQLVWSFSDGNTGVQGSGGALVGSGSTTVTITSVNDAPAGTGKTVTTLEDTAYTFTATDFGFSDVDGNALQGVRIATVPGAGNLTLNGVAVTAGQTISLANIAAGNLKFTPAANANGTAYASFTFQVQDDGGTANGGVDIDPTPRTMTVDVTSVNDAPSGANNTVTTLEDTGYAFSAADFGFSDTDGNSLQSVKITTTPGAGSLSLNGVAVAAGQSISLANITAGNLKFTPAANASGAGYASFTFQVQDNGGTANGGVDIDPSPCTMIVDVTSVNDAPSGANNTVTTTEDTVYTFSVGDFGFSDADGNSLQGIKITTTPGAGSLSLNGAAVTAGQTISLANITAGNLKFTPAANANGAGYASFTFQVQDDGGTANGGVDTDPTPRTMTVNVTSVNDAPTGSDKTVSTLEDTAYIFTATDFGFSDVDGNALQGVRIATVPGAGNLTLNGAAVTAGQSISLANITAGNLKFTPAANASGAGYASFTFQVQDDGGTANGGVDTDPTPRTMTVNVTSVNDAPTGTDRTVATFENTAHVFNVADFGFSDVDGHALLAVKITTAPGAGSLTLNGVAVTAGQMVVAADIAAGDLMFTPAANASGVGYASFSFQVQDNGGTANGGVDIDPSPRTMTVNVTSVNSAPSGANNTVTTTEDTVYTFGVGDFGFSDTDGNSLQSVKITTTPDAGSLSLNGVAVAAGQSISLANITAGNLKFTPAANANGTAYASFTFQVQDDGGTTNGGVDTDPTPRTMTVDVTPVNDAPTVVTSGGTAGYARGGAAVLIDDGLLVADLDDAMLHGASVAISANYESGHDRLGFNDQNGITGHWDAGTGVLTLSGSATLAAYQAALRSITFANDSASPAPATRTVRFTVDDGSVGSIAATRDVVLATPNRAPTITSNGGGADASLSLPENSSVVTTVTATDADTPPQQLTYSIAGGADAGRFTLDASTGVLRFTQAPDAEHPSDADHNGVYEVVVQVSDGMASTAQAIRVTVTDVNEFQVSPLIDTDNAPNIVASRVVNGGPVGITVHASDADATAVVSYSLVDSASGRFTIDPTTGVVTVADSQRLAGDAPGAPYEIVVQATSSDGSARTASFLVRLPENEIAVPVRPPPVAPLPQPPAEPATTSPAAPGTEVATGIQASAPDAIVSGKPGADEGDRSGPPVAPLAIAASRTQRPHGADLQRLAAFHPVASLTERRDLALSPTDALLEALERLRATASGTRRTPAPAIELESNRGHTELPTGEPVVDAVWIGSAALSLGLAIWATRGGALLTSMLSTTPAWQNFDPVPVLRRPKADLGRAGRNRDGAPQSQAAEDSIAAAENTRSGDDASAG</sequence>
<feature type="compositionally biased region" description="Low complexity" evidence="1">
    <location>
        <begin position="37"/>
        <end position="54"/>
    </location>
</feature>
<dbReference type="SUPFAM" id="SSF49313">
    <property type="entry name" value="Cadherin-like"/>
    <property type="match status" value="2"/>
</dbReference>
<dbReference type="InterPro" id="IPR002126">
    <property type="entry name" value="Cadherin-like_dom"/>
</dbReference>
<evidence type="ECO:0000256" key="1">
    <source>
        <dbReference type="SAM" id="MobiDB-lite"/>
    </source>
</evidence>
<dbReference type="GO" id="GO:0009653">
    <property type="term" value="P:anatomical structure morphogenesis"/>
    <property type="evidence" value="ECO:0007669"/>
    <property type="project" value="TreeGrafter"/>
</dbReference>
<dbReference type="Pfam" id="PF17963">
    <property type="entry name" value="Big_9"/>
    <property type="match status" value="1"/>
</dbReference>
<dbReference type="GO" id="GO:0005509">
    <property type="term" value="F:calcium ion binding"/>
    <property type="evidence" value="ECO:0007669"/>
    <property type="project" value="InterPro"/>
</dbReference>
<feature type="region of interest" description="Disordered" evidence="1">
    <location>
        <begin position="4110"/>
        <end position="4147"/>
    </location>
</feature>
<dbReference type="Proteomes" id="UP000186609">
    <property type="component" value="Chromosome"/>
</dbReference>
<dbReference type="SUPFAM" id="SSF51126">
    <property type="entry name" value="Pectin lyase-like"/>
    <property type="match status" value="2"/>
</dbReference>
<dbReference type="CDD" id="cd11304">
    <property type="entry name" value="Cadherin_repeat"/>
    <property type="match status" value="2"/>
</dbReference>
<feature type="domain" description="Cadherin" evidence="2">
    <location>
        <begin position="3720"/>
        <end position="3818"/>
    </location>
</feature>
<feature type="region of interest" description="Disordered" evidence="1">
    <location>
        <begin position="3921"/>
        <end position="3946"/>
    </location>
</feature>
<accession>A0A1P8JRA5</accession>
<dbReference type="InterPro" id="IPR015919">
    <property type="entry name" value="Cadherin-like_sf"/>
</dbReference>
<dbReference type="SMART" id="SM00710">
    <property type="entry name" value="PbH1"/>
    <property type="match status" value="28"/>
</dbReference>
<name>A0A1P8JRA5_9BURK</name>
<proteinExistence type="predicted"/>